<feature type="transmembrane region" description="Helical" evidence="7">
    <location>
        <begin position="130"/>
        <end position="154"/>
    </location>
</feature>
<evidence type="ECO:0000256" key="3">
    <source>
        <dbReference type="ARBA" id="ARBA00022475"/>
    </source>
</evidence>
<dbReference type="InterPro" id="IPR036259">
    <property type="entry name" value="MFS_trans_sf"/>
</dbReference>
<dbReference type="KEGG" id="ble:BleG1_2786"/>
<accession>A0A060LVS1</accession>
<dbReference type="EMBL" id="CP003923">
    <property type="protein sequence ID" value="AIC95351.1"/>
    <property type="molecule type" value="Genomic_DNA"/>
</dbReference>
<dbReference type="CDD" id="cd17329">
    <property type="entry name" value="MFS_MdtH_MDR_like"/>
    <property type="match status" value="1"/>
</dbReference>
<keyword evidence="4 7" id="KW-0812">Transmembrane</keyword>
<feature type="transmembrane region" description="Helical" evidence="7">
    <location>
        <begin position="205"/>
        <end position="224"/>
    </location>
</feature>
<keyword evidence="6 7" id="KW-0472">Membrane</keyword>
<keyword evidence="10" id="KW-1185">Reference proteome</keyword>
<evidence type="ECO:0000256" key="4">
    <source>
        <dbReference type="ARBA" id="ARBA00022692"/>
    </source>
</evidence>
<keyword evidence="3" id="KW-1003">Cell membrane</keyword>
<feature type="transmembrane region" description="Helical" evidence="7">
    <location>
        <begin position="160"/>
        <end position="178"/>
    </location>
</feature>
<evidence type="ECO:0000256" key="6">
    <source>
        <dbReference type="ARBA" id="ARBA00023136"/>
    </source>
</evidence>
<dbReference type="InterPro" id="IPR050171">
    <property type="entry name" value="MFS_Transporters"/>
</dbReference>
<dbReference type="PROSITE" id="PS50850">
    <property type="entry name" value="MFS"/>
    <property type="match status" value="1"/>
</dbReference>
<dbReference type="eggNOG" id="COG2814">
    <property type="taxonomic scope" value="Bacteria"/>
</dbReference>
<dbReference type="PATRIC" id="fig|1246626.3.peg.2779"/>
<dbReference type="PANTHER" id="PTHR23517">
    <property type="entry name" value="RESISTANCE PROTEIN MDTM, PUTATIVE-RELATED-RELATED"/>
    <property type="match status" value="1"/>
</dbReference>
<evidence type="ECO:0000256" key="5">
    <source>
        <dbReference type="ARBA" id="ARBA00022989"/>
    </source>
</evidence>
<dbReference type="Gene3D" id="1.20.1250.20">
    <property type="entry name" value="MFS general substrate transporter like domains"/>
    <property type="match status" value="2"/>
</dbReference>
<gene>
    <name evidence="9" type="ORF">BleG1_2786</name>
</gene>
<feature type="domain" description="Major facilitator superfamily (MFS) profile" evidence="8">
    <location>
        <begin position="4"/>
        <end position="389"/>
    </location>
</feature>
<feature type="transmembrane region" description="Helical" evidence="7">
    <location>
        <begin position="5"/>
        <end position="25"/>
    </location>
</feature>
<dbReference type="OrthoDB" id="3268460at2"/>
<dbReference type="PANTHER" id="PTHR23517:SF10">
    <property type="entry name" value="MAJOR FACILITATOR SUPERFAMILY (MFS) PROFILE DOMAIN-CONTAINING PROTEIN"/>
    <property type="match status" value="1"/>
</dbReference>
<feature type="transmembrane region" description="Helical" evidence="7">
    <location>
        <begin position="244"/>
        <end position="267"/>
    </location>
</feature>
<comment type="subcellular location">
    <subcellularLocation>
        <location evidence="1">Cell membrane</location>
        <topology evidence="1">Multi-pass membrane protein</topology>
    </subcellularLocation>
</comment>
<evidence type="ECO:0000259" key="8">
    <source>
        <dbReference type="PROSITE" id="PS50850"/>
    </source>
</evidence>
<reference evidence="9 10" key="1">
    <citation type="journal article" date="2014" name="Gene">
        <title>A comparative genomic analysis of the alkalitolerant soil bacterium Bacillus lehensis G1.</title>
        <authorList>
            <person name="Noor Y.M."/>
            <person name="Samsulrizal N.H."/>
            <person name="Jema'on N.A."/>
            <person name="Low K.O."/>
            <person name="Ramli A.N."/>
            <person name="Alias N.I."/>
            <person name="Damis S.I."/>
            <person name="Fuzi S.F."/>
            <person name="Isa M.N."/>
            <person name="Murad A.M."/>
            <person name="Raih M.F."/>
            <person name="Bakar F.D."/>
            <person name="Najimudin N."/>
            <person name="Mahadi N.M."/>
            <person name="Illias R.M."/>
        </authorList>
    </citation>
    <scope>NUCLEOTIDE SEQUENCE [LARGE SCALE GENOMIC DNA]</scope>
    <source>
        <strain evidence="9 10">G1</strain>
    </source>
</reference>
<dbReference type="GO" id="GO:0022857">
    <property type="term" value="F:transmembrane transporter activity"/>
    <property type="evidence" value="ECO:0007669"/>
    <property type="project" value="InterPro"/>
</dbReference>
<sequence>MPKSIWILIIATAINITGASFLWPLNAIIMTQVLGQTLTASGIVLMINAGAGVLGSLIGGRLFDKLGAYRTILIGASTSASASVLLAFFFETYTLYGLFLACMGFGSGMMAPAMYALAGSLWPDGGRRPFNAIYVAQNVGVSIGTALIGIVTLVRLTDVFIANAAVHVFMLGFIVYFFRHWSGQLGRTADSSLSISPKIPFKQQYRLHALIIICGAFFISWLGYTQWQANVSVHIQDLGIGLPLYSVLWTINGLLIVFAQPLIAFIIRRFHLSIKGQMTAGIIIFALSYIVLTQASVFSMFLVAMLILTVGEMFVWPAVPTIANQLAPKGREGSYQGIVNSISTGGRMIGPLLGGLIVDFYSIELLFLIISGLLLLSLPLVRLYDRPLQKEEKVEQSAS</sequence>
<dbReference type="Proteomes" id="UP000027142">
    <property type="component" value="Chromosome"/>
</dbReference>
<feature type="transmembrane region" description="Helical" evidence="7">
    <location>
        <begin position="71"/>
        <end position="90"/>
    </location>
</feature>
<dbReference type="GO" id="GO:0005886">
    <property type="term" value="C:plasma membrane"/>
    <property type="evidence" value="ECO:0007669"/>
    <property type="project" value="UniProtKB-SubCell"/>
</dbReference>
<evidence type="ECO:0000256" key="7">
    <source>
        <dbReference type="SAM" id="Phobius"/>
    </source>
</evidence>
<dbReference type="SUPFAM" id="SSF103473">
    <property type="entry name" value="MFS general substrate transporter"/>
    <property type="match status" value="1"/>
</dbReference>
<dbReference type="STRING" id="1246626.BleG1_2786"/>
<protein>
    <submittedName>
        <fullName evidence="9">MFS-type transporter</fullName>
    </submittedName>
</protein>
<evidence type="ECO:0000313" key="10">
    <source>
        <dbReference type="Proteomes" id="UP000027142"/>
    </source>
</evidence>
<dbReference type="RefSeq" id="WP_038482081.1">
    <property type="nucleotide sequence ID" value="NZ_CP003923.1"/>
</dbReference>
<proteinExistence type="predicted"/>
<dbReference type="Pfam" id="PF07690">
    <property type="entry name" value="MFS_1"/>
    <property type="match status" value="1"/>
</dbReference>
<dbReference type="InterPro" id="IPR011701">
    <property type="entry name" value="MFS"/>
</dbReference>
<evidence type="ECO:0000256" key="2">
    <source>
        <dbReference type="ARBA" id="ARBA00022448"/>
    </source>
</evidence>
<feature type="transmembrane region" description="Helical" evidence="7">
    <location>
        <begin position="279"/>
        <end position="308"/>
    </location>
</feature>
<feature type="transmembrane region" description="Helical" evidence="7">
    <location>
        <begin position="360"/>
        <end position="381"/>
    </location>
</feature>
<keyword evidence="5 7" id="KW-1133">Transmembrane helix</keyword>
<dbReference type="AlphaFoldDB" id="A0A060LVS1"/>
<dbReference type="InterPro" id="IPR020846">
    <property type="entry name" value="MFS_dom"/>
</dbReference>
<organism evidence="9 10">
    <name type="scientific">Shouchella lehensis G1</name>
    <dbReference type="NCBI Taxonomy" id="1246626"/>
    <lineage>
        <taxon>Bacteria</taxon>
        <taxon>Bacillati</taxon>
        <taxon>Bacillota</taxon>
        <taxon>Bacilli</taxon>
        <taxon>Bacillales</taxon>
        <taxon>Bacillaceae</taxon>
        <taxon>Shouchella</taxon>
    </lineage>
</organism>
<feature type="transmembrane region" description="Helical" evidence="7">
    <location>
        <begin position="96"/>
        <end position="118"/>
    </location>
</feature>
<feature type="transmembrane region" description="Helical" evidence="7">
    <location>
        <begin position="37"/>
        <end position="59"/>
    </location>
</feature>
<dbReference type="HOGENOM" id="CLU_001265_60_4_9"/>
<evidence type="ECO:0000256" key="1">
    <source>
        <dbReference type="ARBA" id="ARBA00004651"/>
    </source>
</evidence>
<keyword evidence="2" id="KW-0813">Transport</keyword>
<evidence type="ECO:0000313" key="9">
    <source>
        <dbReference type="EMBL" id="AIC95351.1"/>
    </source>
</evidence>
<name>A0A060LVS1_9BACI</name>